<feature type="region of interest" description="Disordered" evidence="1">
    <location>
        <begin position="65"/>
        <end position="108"/>
    </location>
</feature>
<dbReference type="AlphaFoldDB" id="A0AA88KWM2"/>
<evidence type="ECO:0000313" key="2">
    <source>
        <dbReference type="EMBL" id="KAK2706692.1"/>
    </source>
</evidence>
<feature type="compositionally biased region" description="Polar residues" evidence="1">
    <location>
        <begin position="79"/>
        <end position="89"/>
    </location>
</feature>
<organism evidence="2 3">
    <name type="scientific">Artemia franciscana</name>
    <name type="common">Brine shrimp</name>
    <name type="synonym">Artemia sanfranciscana</name>
    <dbReference type="NCBI Taxonomy" id="6661"/>
    <lineage>
        <taxon>Eukaryota</taxon>
        <taxon>Metazoa</taxon>
        <taxon>Ecdysozoa</taxon>
        <taxon>Arthropoda</taxon>
        <taxon>Crustacea</taxon>
        <taxon>Branchiopoda</taxon>
        <taxon>Anostraca</taxon>
        <taxon>Artemiidae</taxon>
        <taxon>Artemia</taxon>
    </lineage>
</organism>
<feature type="compositionally biased region" description="Basic and acidic residues" evidence="1">
    <location>
        <begin position="242"/>
        <end position="251"/>
    </location>
</feature>
<keyword evidence="3" id="KW-1185">Reference proteome</keyword>
<dbReference type="EMBL" id="JAVRJZ010000019">
    <property type="protein sequence ID" value="KAK2706691.1"/>
    <property type="molecule type" value="Genomic_DNA"/>
</dbReference>
<reference evidence="2" key="1">
    <citation type="submission" date="2023-07" db="EMBL/GenBank/DDBJ databases">
        <title>Chromosome-level genome assembly of Artemia franciscana.</title>
        <authorList>
            <person name="Jo E."/>
        </authorList>
    </citation>
    <scope>NUCLEOTIDE SEQUENCE</scope>
    <source>
        <tissue evidence="2">Whole body</tissue>
    </source>
</reference>
<feature type="region of interest" description="Disordered" evidence="1">
    <location>
        <begin position="157"/>
        <end position="196"/>
    </location>
</feature>
<feature type="region of interest" description="Disordered" evidence="1">
    <location>
        <begin position="1"/>
        <end position="26"/>
    </location>
</feature>
<name>A0AA88KWM2_ARTSF</name>
<protein>
    <submittedName>
        <fullName evidence="2">Uncharacterized protein</fullName>
    </submittedName>
</protein>
<feature type="region of interest" description="Disordered" evidence="1">
    <location>
        <begin position="318"/>
        <end position="337"/>
    </location>
</feature>
<evidence type="ECO:0000256" key="1">
    <source>
        <dbReference type="SAM" id="MobiDB-lite"/>
    </source>
</evidence>
<gene>
    <name evidence="2" type="ORF">QYM36_014659</name>
</gene>
<dbReference type="Proteomes" id="UP001187531">
    <property type="component" value="Unassembled WGS sequence"/>
</dbReference>
<feature type="compositionally biased region" description="Basic and acidic residues" evidence="1">
    <location>
        <begin position="90"/>
        <end position="108"/>
    </location>
</feature>
<dbReference type="EMBL" id="JAVRJZ010000019">
    <property type="protein sequence ID" value="KAK2706692.1"/>
    <property type="molecule type" value="Genomic_DNA"/>
</dbReference>
<accession>A0AA88KWM2</accession>
<feature type="region of interest" description="Disordered" evidence="1">
    <location>
        <begin position="240"/>
        <end position="277"/>
    </location>
</feature>
<feature type="compositionally biased region" description="Basic and acidic residues" evidence="1">
    <location>
        <begin position="177"/>
        <end position="196"/>
    </location>
</feature>
<proteinExistence type="predicted"/>
<sequence length="337" mass="37362">MSRKVEDATVENKILAPSPKTGWQVDKSVTRAPNTNKGAEIAYVQEPTEEQSLRGIEHAQTDLLRQQTGDPDIEAKSGGISTMRIQPSQKEYETYSREKKAEHGNRKEVVESADAKYDYETFTKAREKHKVFHPDEKGTGIGPFETGDVLRNLEAEHATPRPHSIGDPVSETADMVNKPRGEVHATKKGIVCDEKGRPLEQDLTKFQDRPTPVPQGKAQNLSYAQVTAVERNPDIAWNENPEEAKQRRIDQENPPIGPACGPEGPGIRRTGNIPKQKPLQNIGTIADEVGLPQTREMRDLQGQGNVLTANDLSDAARKDNKLDSNISGNIQMERRAI</sequence>
<comment type="caution">
    <text evidence="2">The sequence shown here is derived from an EMBL/GenBank/DDBJ whole genome shotgun (WGS) entry which is preliminary data.</text>
</comment>
<evidence type="ECO:0000313" key="3">
    <source>
        <dbReference type="Proteomes" id="UP001187531"/>
    </source>
</evidence>